<reference evidence="2" key="2">
    <citation type="journal article" date="2018" name="Plant J.">
        <title>The Sorghum bicolor reference genome: improved assembly, gene annotations, a transcriptome atlas, and signatures of genome organization.</title>
        <authorList>
            <person name="McCormick R.F."/>
            <person name="Truong S.K."/>
            <person name="Sreedasyam A."/>
            <person name="Jenkins J."/>
            <person name="Shu S."/>
            <person name="Sims D."/>
            <person name="Kennedy M."/>
            <person name="Amirebrahimi M."/>
            <person name="Weers B.D."/>
            <person name="McKinley B."/>
            <person name="Mattison A."/>
            <person name="Morishige D.T."/>
            <person name="Grimwood J."/>
            <person name="Schmutz J."/>
            <person name="Mullet J.E."/>
        </authorList>
    </citation>
    <scope>NUCLEOTIDE SEQUENCE [LARGE SCALE GENOMIC DNA]</scope>
    <source>
        <strain evidence="2">cv. BTx623</strain>
    </source>
</reference>
<dbReference type="Gramene" id="KXG21226">
    <property type="protein sequence ID" value="KXG21226"/>
    <property type="gene ID" value="SORBI_3009G032350"/>
</dbReference>
<sequence>MVLEHLQEHLRPKEIQGMDLNIVELLRSKYTVLFGSRIKCDRMILSLVKR</sequence>
<gene>
    <name evidence="1" type="ORF">SORBI_3009G032350</name>
</gene>
<protein>
    <submittedName>
        <fullName evidence="1">Uncharacterized protein</fullName>
    </submittedName>
</protein>
<evidence type="ECO:0000313" key="1">
    <source>
        <dbReference type="EMBL" id="KXG21226.2"/>
    </source>
</evidence>
<dbReference type="AlphaFoldDB" id="A0A1B6P6B1"/>
<keyword evidence="2" id="KW-1185">Reference proteome</keyword>
<evidence type="ECO:0000313" key="2">
    <source>
        <dbReference type="Proteomes" id="UP000000768"/>
    </source>
</evidence>
<name>A0A1B6P6B1_SORBI</name>
<proteinExistence type="predicted"/>
<dbReference type="Proteomes" id="UP000000768">
    <property type="component" value="Chromosome 9"/>
</dbReference>
<dbReference type="InParanoid" id="A0A1B6P6B1"/>
<reference evidence="1 2" key="1">
    <citation type="journal article" date="2009" name="Nature">
        <title>The Sorghum bicolor genome and the diversification of grasses.</title>
        <authorList>
            <person name="Paterson A.H."/>
            <person name="Bowers J.E."/>
            <person name="Bruggmann R."/>
            <person name="Dubchak I."/>
            <person name="Grimwood J."/>
            <person name="Gundlach H."/>
            <person name="Haberer G."/>
            <person name="Hellsten U."/>
            <person name="Mitros T."/>
            <person name="Poliakov A."/>
            <person name="Schmutz J."/>
            <person name="Spannagl M."/>
            <person name="Tang H."/>
            <person name="Wang X."/>
            <person name="Wicker T."/>
            <person name="Bharti A.K."/>
            <person name="Chapman J."/>
            <person name="Feltus F.A."/>
            <person name="Gowik U."/>
            <person name="Grigoriev I.V."/>
            <person name="Lyons E."/>
            <person name="Maher C.A."/>
            <person name="Martis M."/>
            <person name="Narechania A."/>
            <person name="Otillar R.P."/>
            <person name="Penning B.W."/>
            <person name="Salamov A.A."/>
            <person name="Wang Y."/>
            <person name="Zhang L."/>
            <person name="Carpita N.C."/>
            <person name="Freeling M."/>
            <person name="Gingle A.R."/>
            <person name="Hash C.T."/>
            <person name="Keller B."/>
            <person name="Klein P."/>
            <person name="Kresovich S."/>
            <person name="McCann M.C."/>
            <person name="Ming R."/>
            <person name="Peterson D.G."/>
            <person name="Mehboob-ur-Rahman"/>
            <person name="Ware D."/>
            <person name="Westhoff P."/>
            <person name="Mayer K.F."/>
            <person name="Messing J."/>
            <person name="Rokhsar D.S."/>
        </authorList>
    </citation>
    <scope>NUCLEOTIDE SEQUENCE [LARGE SCALE GENOMIC DNA]</scope>
    <source>
        <strain evidence="2">cv. BTx623</strain>
    </source>
</reference>
<organism evidence="1 2">
    <name type="scientific">Sorghum bicolor</name>
    <name type="common">Sorghum</name>
    <name type="synonym">Sorghum vulgare</name>
    <dbReference type="NCBI Taxonomy" id="4558"/>
    <lineage>
        <taxon>Eukaryota</taxon>
        <taxon>Viridiplantae</taxon>
        <taxon>Streptophyta</taxon>
        <taxon>Embryophyta</taxon>
        <taxon>Tracheophyta</taxon>
        <taxon>Spermatophyta</taxon>
        <taxon>Magnoliopsida</taxon>
        <taxon>Liliopsida</taxon>
        <taxon>Poales</taxon>
        <taxon>Poaceae</taxon>
        <taxon>PACMAD clade</taxon>
        <taxon>Panicoideae</taxon>
        <taxon>Andropogonodae</taxon>
        <taxon>Andropogoneae</taxon>
        <taxon>Sorghinae</taxon>
        <taxon>Sorghum</taxon>
    </lineage>
</organism>
<dbReference type="EMBL" id="CM000768">
    <property type="protein sequence ID" value="KXG21226.2"/>
    <property type="molecule type" value="Genomic_DNA"/>
</dbReference>
<accession>A0A1B6P6B1</accession>